<dbReference type="Proteomes" id="UP000540423">
    <property type="component" value="Unassembled WGS sequence"/>
</dbReference>
<keyword evidence="3" id="KW-1185">Reference proteome</keyword>
<dbReference type="AlphaFoldDB" id="A0A7X0LTJ1"/>
<gene>
    <name evidence="2" type="ORF">HNQ79_005996</name>
</gene>
<sequence>MSGWGPLSAQSSGDQPAPWSSRRAGSAPCANSSLTVAVCPQQAAAHSGVPSVPGPLLSVSGEAPASMSRRATSASPCTDARYRGVVPSVLLLSGLAPRRRSVFVLWASPERIAPKRRRECFFCCRCVIAGEASDHGYARTTLIHSLIIAVGTVASTARPGPYLPFRPSGCPARGGEEAARVEEGAGGRAGRACPAPPSAWARGQDSRSDDNAVTVHQETRHARGFALLGVKFTVTGLSPLSTR</sequence>
<organism evidence="2 3">
    <name type="scientific">Streptomyces candidus</name>
    <dbReference type="NCBI Taxonomy" id="67283"/>
    <lineage>
        <taxon>Bacteria</taxon>
        <taxon>Bacillati</taxon>
        <taxon>Actinomycetota</taxon>
        <taxon>Actinomycetes</taxon>
        <taxon>Kitasatosporales</taxon>
        <taxon>Streptomycetaceae</taxon>
        <taxon>Streptomyces</taxon>
    </lineage>
</organism>
<dbReference type="EMBL" id="JACHEM010000022">
    <property type="protein sequence ID" value="MBB6439484.1"/>
    <property type="molecule type" value="Genomic_DNA"/>
</dbReference>
<protein>
    <submittedName>
        <fullName evidence="2">Uncharacterized protein</fullName>
    </submittedName>
</protein>
<accession>A0A7X0LTJ1</accession>
<evidence type="ECO:0000313" key="2">
    <source>
        <dbReference type="EMBL" id="MBB6439484.1"/>
    </source>
</evidence>
<name>A0A7X0LTJ1_9ACTN</name>
<proteinExistence type="predicted"/>
<feature type="region of interest" description="Disordered" evidence="1">
    <location>
        <begin position="1"/>
        <end position="26"/>
    </location>
</feature>
<reference evidence="2 3" key="1">
    <citation type="submission" date="2020-08" db="EMBL/GenBank/DDBJ databases">
        <title>Genomic Encyclopedia of Type Strains, Phase IV (KMG-IV): sequencing the most valuable type-strain genomes for metagenomic binning, comparative biology and taxonomic classification.</title>
        <authorList>
            <person name="Goeker M."/>
        </authorList>
    </citation>
    <scope>NUCLEOTIDE SEQUENCE [LARGE SCALE GENOMIC DNA]</scope>
    <source>
        <strain evidence="2 3">DSM 40141</strain>
    </source>
</reference>
<evidence type="ECO:0000313" key="3">
    <source>
        <dbReference type="Proteomes" id="UP000540423"/>
    </source>
</evidence>
<evidence type="ECO:0000256" key="1">
    <source>
        <dbReference type="SAM" id="MobiDB-lite"/>
    </source>
</evidence>
<comment type="caution">
    <text evidence="2">The sequence shown here is derived from an EMBL/GenBank/DDBJ whole genome shotgun (WGS) entry which is preliminary data.</text>
</comment>
<feature type="region of interest" description="Disordered" evidence="1">
    <location>
        <begin position="185"/>
        <end position="211"/>
    </location>
</feature>